<dbReference type="InterPro" id="IPR029010">
    <property type="entry name" value="ThuA-like"/>
</dbReference>
<keyword evidence="3" id="KW-1185">Reference proteome</keyword>
<comment type="caution">
    <text evidence="2">The sequence shown here is derived from an EMBL/GenBank/DDBJ whole genome shotgun (WGS) entry which is preliminary data.</text>
</comment>
<dbReference type="Pfam" id="PF06283">
    <property type="entry name" value="ThuA"/>
    <property type="match status" value="1"/>
</dbReference>
<reference evidence="2" key="1">
    <citation type="submission" date="2020-09" db="EMBL/GenBank/DDBJ databases">
        <title>A novel bacterium of genus Paenibacillus, isolated from South China Sea.</title>
        <authorList>
            <person name="Huang H."/>
            <person name="Mo K."/>
            <person name="Hu Y."/>
        </authorList>
    </citation>
    <scope>NUCLEOTIDE SEQUENCE</scope>
    <source>
        <strain evidence="2">IB182363</strain>
    </source>
</reference>
<accession>A0A927H390</accession>
<organism evidence="2 3">
    <name type="scientific">Paenibacillus oceani</name>
    <dbReference type="NCBI Taxonomy" id="2772510"/>
    <lineage>
        <taxon>Bacteria</taxon>
        <taxon>Bacillati</taxon>
        <taxon>Bacillota</taxon>
        <taxon>Bacilli</taxon>
        <taxon>Bacillales</taxon>
        <taxon>Paenibacillaceae</taxon>
        <taxon>Paenibacillus</taxon>
    </lineage>
</organism>
<gene>
    <name evidence="2" type="ORF">IDH45_24950</name>
</gene>
<dbReference type="PANTHER" id="PTHR40469:SF2">
    <property type="entry name" value="GALACTOSE-BINDING DOMAIN-LIKE SUPERFAMILY PROTEIN"/>
    <property type="match status" value="1"/>
</dbReference>
<dbReference type="InterPro" id="IPR029062">
    <property type="entry name" value="Class_I_gatase-like"/>
</dbReference>
<dbReference type="Gene3D" id="3.40.50.880">
    <property type="match status" value="1"/>
</dbReference>
<name>A0A927H390_9BACL</name>
<evidence type="ECO:0000313" key="2">
    <source>
        <dbReference type="EMBL" id="MBD2865234.1"/>
    </source>
</evidence>
<dbReference type="SUPFAM" id="SSF52317">
    <property type="entry name" value="Class I glutamine amidotransferase-like"/>
    <property type="match status" value="1"/>
</dbReference>
<feature type="domain" description="ThuA-like" evidence="1">
    <location>
        <begin position="6"/>
        <end position="217"/>
    </location>
</feature>
<dbReference type="EMBL" id="JACXJA010000039">
    <property type="protein sequence ID" value="MBD2865234.1"/>
    <property type="molecule type" value="Genomic_DNA"/>
</dbReference>
<dbReference type="AlphaFoldDB" id="A0A927H390"/>
<dbReference type="PANTHER" id="PTHR40469">
    <property type="entry name" value="SECRETED GLYCOSYL HYDROLASE"/>
    <property type="match status" value="1"/>
</dbReference>
<evidence type="ECO:0000313" key="3">
    <source>
        <dbReference type="Proteomes" id="UP000639396"/>
    </source>
</evidence>
<dbReference type="Proteomes" id="UP000639396">
    <property type="component" value="Unassembled WGS sequence"/>
</dbReference>
<evidence type="ECO:0000259" key="1">
    <source>
        <dbReference type="Pfam" id="PF06283"/>
    </source>
</evidence>
<dbReference type="RefSeq" id="WP_190930859.1">
    <property type="nucleotide sequence ID" value="NZ_JACXJA010000039.1"/>
</dbReference>
<sequence>MSSKQALIVWGGWLGHQPEEVAAIFRTVLEEEGFRVELSDTLETFADEEKLKSLDLIVPVWTMGQIEKEQVEGVSKAVQSGVGIAGCHGGMCDAFRTNVDWQFMTGGQWVAHPGNDSVEYTVNIKSSSSPLLEGIDDFGVKTEQYYMHVDPAVEVLATTRFPVAPGPHSLNKAVDIPVVWTKRWGVGRVFYCSLGHVASVVEIPQVKLMMRRGFVWAAEGKRRAEEAAASAAKGSAVEQGAAYTGMGDSQL</sequence>
<protein>
    <submittedName>
        <fullName evidence="2">ThuA domain-containing protein</fullName>
    </submittedName>
</protein>
<proteinExistence type="predicted"/>